<dbReference type="AlphaFoldDB" id="A0AAD9QP11"/>
<proteinExistence type="predicted"/>
<evidence type="ECO:0000313" key="1">
    <source>
        <dbReference type="EMBL" id="KAK2564869.1"/>
    </source>
</evidence>
<reference evidence="1" key="2">
    <citation type="journal article" date="2023" name="Science">
        <title>Genomic signatures of disease resistance in endangered staghorn corals.</title>
        <authorList>
            <person name="Vollmer S.V."/>
            <person name="Selwyn J.D."/>
            <person name="Despard B.A."/>
            <person name="Roesel C.L."/>
        </authorList>
    </citation>
    <scope>NUCLEOTIDE SEQUENCE</scope>
    <source>
        <strain evidence="1">K2</strain>
    </source>
</reference>
<reference evidence="1" key="1">
    <citation type="journal article" date="2023" name="G3 (Bethesda)">
        <title>Whole genome assembly and annotation of the endangered Caribbean coral Acropora cervicornis.</title>
        <authorList>
            <person name="Selwyn J.D."/>
            <person name="Vollmer S.V."/>
        </authorList>
    </citation>
    <scope>NUCLEOTIDE SEQUENCE</scope>
    <source>
        <strain evidence="1">K2</strain>
    </source>
</reference>
<feature type="non-terminal residue" evidence="1">
    <location>
        <position position="1"/>
    </location>
</feature>
<gene>
    <name evidence="1" type="ORF">P5673_011568</name>
</gene>
<organism evidence="1 2">
    <name type="scientific">Acropora cervicornis</name>
    <name type="common">Staghorn coral</name>
    <dbReference type="NCBI Taxonomy" id="6130"/>
    <lineage>
        <taxon>Eukaryota</taxon>
        <taxon>Metazoa</taxon>
        <taxon>Cnidaria</taxon>
        <taxon>Anthozoa</taxon>
        <taxon>Hexacorallia</taxon>
        <taxon>Scleractinia</taxon>
        <taxon>Astrocoeniina</taxon>
        <taxon>Acroporidae</taxon>
        <taxon>Acropora</taxon>
    </lineage>
</organism>
<accession>A0AAD9QP11</accession>
<dbReference type="Proteomes" id="UP001249851">
    <property type="component" value="Unassembled WGS sequence"/>
</dbReference>
<dbReference type="EMBL" id="JARQWQ010000021">
    <property type="protein sequence ID" value="KAK2564869.1"/>
    <property type="molecule type" value="Genomic_DNA"/>
</dbReference>
<sequence length="92" mass="10720">MNFLASLGDWEALMNLSLDGRRLGEHQNTESLLQFWWDLVKESTKASNSKGTDGNRFIDGKYLKPFRQMYNAIGIDWDSLNKDYFLSQHNTE</sequence>
<evidence type="ECO:0000313" key="2">
    <source>
        <dbReference type="Proteomes" id="UP001249851"/>
    </source>
</evidence>
<keyword evidence="2" id="KW-1185">Reference proteome</keyword>
<protein>
    <submittedName>
        <fullName evidence="1">Uncharacterized protein</fullName>
    </submittedName>
</protein>
<name>A0AAD9QP11_ACRCE</name>
<comment type="caution">
    <text evidence="1">The sequence shown here is derived from an EMBL/GenBank/DDBJ whole genome shotgun (WGS) entry which is preliminary data.</text>
</comment>